<gene>
    <name evidence="9" type="ORF">SAMN05216180_2369</name>
</gene>
<evidence type="ECO:0000259" key="8">
    <source>
        <dbReference type="PROSITE" id="PS50928"/>
    </source>
</evidence>
<evidence type="ECO:0000256" key="7">
    <source>
        <dbReference type="RuleBase" id="RU363032"/>
    </source>
</evidence>
<dbReference type="Gene3D" id="1.10.3720.10">
    <property type="entry name" value="MetI-like"/>
    <property type="match status" value="1"/>
</dbReference>
<keyword evidence="4 7" id="KW-0812">Transmembrane</keyword>
<evidence type="ECO:0000256" key="4">
    <source>
        <dbReference type="ARBA" id="ARBA00022692"/>
    </source>
</evidence>
<protein>
    <submittedName>
        <fullName evidence="9">Carbohydrate ABC transporter membrane protein 2, CUT1 family</fullName>
    </submittedName>
</protein>
<dbReference type="GO" id="GO:0055085">
    <property type="term" value="P:transmembrane transport"/>
    <property type="evidence" value="ECO:0007669"/>
    <property type="project" value="InterPro"/>
</dbReference>
<name>A0A1H8CY64_9FIRM</name>
<dbReference type="AlphaFoldDB" id="A0A1H8CY64"/>
<keyword evidence="2 7" id="KW-0813">Transport</keyword>
<dbReference type="EMBL" id="FOCG01000002">
    <property type="protein sequence ID" value="SEM99288.1"/>
    <property type="molecule type" value="Genomic_DNA"/>
</dbReference>
<evidence type="ECO:0000256" key="1">
    <source>
        <dbReference type="ARBA" id="ARBA00004651"/>
    </source>
</evidence>
<feature type="transmembrane region" description="Helical" evidence="7">
    <location>
        <begin position="12"/>
        <end position="34"/>
    </location>
</feature>
<dbReference type="Proteomes" id="UP000199158">
    <property type="component" value="Unassembled WGS sequence"/>
</dbReference>
<reference evidence="9 10" key="1">
    <citation type="submission" date="2016-10" db="EMBL/GenBank/DDBJ databases">
        <authorList>
            <person name="de Groot N.N."/>
        </authorList>
    </citation>
    <scope>NUCLEOTIDE SEQUENCE [LARGE SCALE GENOMIC DNA]</scope>
    <source>
        <strain evidence="9 10">CGMCC 1.5070</strain>
    </source>
</reference>
<dbReference type="RefSeq" id="WP_092755407.1">
    <property type="nucleotide sequence ID" value="NZ_FOCG01000002.1"/>
</dbReference>
<evidence type="ECO:0000256" key="5">
    <source>
        <dbReference type="ARBA" id="ARBA00022989"/>
    </source>
</evidence>
<dbReference type="InterPro" id="IPR000515">
    <property type="entry name" value="MetI-like"/>
</dbReference>
<evidence type="ECO:0000313" key="9">
    <source>
        <dbReference type="EMBL" id="SEM99288.1"/>
    </source>
</evidence>
<evidence type="ECO:0000256" key="3">
    <source>
        <dbReference type="ARBA" id="ARBA00022475"/>
    </source>
</evidence>
<feature type="transmembrane region" description="Helical" evidence="7">
    <location>
        <begin position="135"/>
        <end position="157"/>
    </location>
</feature>
<evidence type="ECO:0000256" key="6">
    <source>
        <dbReference type="ARBA" id="ARBA00023136"/>
    </source>
</evidence>
<feature type="transmembrane region" description="Helical" evidence="7">
    <location>
        <begin position="105"/>
        <end position="129"/>
    </location>
</feature>
<keyword evidence="5 7" id="KW-1133">Transmembrane helix</keyword>
<dbReference type="SUPFAM" id="SSF161098">
    <property type="entry name" value="MetI-like"/>
    <property type="match status" value="1"/>
</dbReference>
<comment type="subcellular location">
    <subcellularLocation>
        <location evidence="1 7">Cell membrane</location>
        <topology evidence="1 7">Multi-pass membrane protein</topology>
    </subcellularLocation>
</comment>
<comment type="similarity">
    <text evidence="7">Belongs to the binding-protein-dependent transport system permease family.</text>
</comment>
<keyword evidence="3" id="KW-1003">Cell membrane</keyword>
<dbReference type="PANTHER" id="PTHR43744:SF8">
    <property type="entry name" value="SN-GLYCEROL-3-PHOSPHATE TRANSPORT SYSTEM PERMEASE PROTEIN UGPE"/>
    <property type="match status" value="1"/>
</dbReference>
<keyword evidence="6 7" id="KW-0472">Membrane</keyword>
<feature type="transmembrane region" description="Helical" evidence="7">
    <location>
        <begin position="194"/>
        <end position="215"/>
    </location>
</feature>
<evidence type="ECO:0000256" key="2">
    <source>
        <dbReference type="ARBA" id="ARBA00022448"/>
    </source>
</evidence>
<dbReference type="Pfam" id="PF00528">
    <property type="entry name" value="BPD_transp_1"/>
    <property type="match status" value="1"/>
</dbReference>
<feature type="transmembrane region" description="Helical" evidence="7">
    <location>
        <begin position="73"/>
        <end position="93"/>
    </location>
</feature>
<feature type="transmembrane region" description="Helical" evidence="7">
    <location>
        <begin position="236"/>
        <end position="257"/>
    </location>
</feature>
<keyword evidence="10" id="KW-1185">Reference proteome</keyword>
<sequence>MRTKKRTIILKTILAWILSLIIIAPVLVVIFSSLKSTQEAAHMNLSLPSAIKWENFAEAIKRGGLVKSFFNSLLISSFSAAISLYSSAMAAFVMARRQSKLNKTIFNFIFLGLIAPLNYVATIKFFQVLGLYNSYIGIILLNATLGIPFAVFVYYGFMSSIPKELDEAAIIDGCSSLTLFSKVIFPLLKPVTMTVLVLNFMGAWNDFISPLYLLSSSKKWPMVMSIYNFFGSHFNEWNMICAVIVLSVIPIMVLYIAGQNYIVSGMTSGAVKQ</sequence>
<organism evidence="9 10">
    <name type="scientific">Hydrogenoanaerobacterium saccharovorans</name>
    <dbReference type="NCBI Taxonomy" id="474960"/>
    <lineage>
        <taxon>Bacteria</taxon>
        <taxon>Bacillati</taxon>
        <taxon>Bacillota</taxon>
        <taxon>Clostridia</taxon>
        <taxon>Eubacteriales</taxon>
        <taxon>Oscillospiraceae</taxon>
        <taxon>Hydrogenoanaerobacterium</taxon>
    </lineage>
</organism>
<dbReference type="OrthoDB" id="153186at2"/>
<dbReference type="STRING" id="474960.SAMN05216180_2369"/>
<evidence type="ECO:0000313" key="10">
    <source>
        <dbReference type="Proteomes" id="UP000199158"/>
    </source>
</evidence>
<dbReference type="InterPro" id="IPR035906">
    <property type="entry name" value="MetI-like_sf"/>
</dbReference>
<proteinExistence type="inferred from homology"/>
<feature type="domain" description="ABC transmembrane type-1" evidence="8">
    <location>
        <begin position="69"/>
        <end position="258"/>
    </location>
</feature>
<dbReference type="GO" id="GO:0005886">
    <property type="term" value="C:plasma membrane"/>
    <property type="evidence" value="ECO:0007669"/>
    <property type="project" value="UniProtKB-SubCell"/>
</dbReference>
<dbReference type="PROSITE" id="PS50928">
    <property type="entry name" value="ABC_TM1"/>
    <property type="match status" value="1"/>
</dbReference>
<dbReference type="PANTHER" id="PTHR43744">
    <property type="entry name" value="ABC TRANSPORTER PERMEASE PROTEIN MG189-RELATED-RELATED"/>
    <property type="match status" value="1"/>
</dbReference>
<dbReference type="CDD" id="cd06261">
    <property type="entry name" value="TM_PBP2"/>
    <property type="match status" value="1"/>
</dbReference>
<accession>A0A1H8CY64</accession>